<dbReference type="VEuPathDB" id="TriTrypDB:TRSC58_05659"/>
<evidence type="ECO:0000313" key="1">
    <source>
        <dbReference type="EMBL" id="ESL06664.1"/>
    </source>
</evidence>
<dbReference type="AlphaFoldDB" id="A0A061IVG7"/>
<gene>
    <name evidence="1" type="ORF">TRSC58_05659</name>
</gene>
<name>A0A061IVG7_TRYRA</name>
<organism evidence="1 2">
    <name type="scientific">Trypanosoma rangeli SC58</name>
    <dbReference type="NCBI Taxonomy" id="429131"/>
    <lineage>
        <taxon>Eukaryota</taxon>
        <taxon>Discoba</taxon>
        <taxon>Euglenozoa</taxon>
        <taxon>Kinetoplastea</taxon>
        <taxon>Metakinetoplastina</taxon>
        <taxon>Trypanosomatida</taxon>
        <taxon>Trypanosomatidae</taxon>
        <taxon>Trypanosoma</taxon>
        <taxon>Herpetosoma</taxon>
    </lineage>
</organism>
<sequence length="929" mass="101949">MCLRRLGARSPSCLTLATLHPAVARGAKTRTNGRMDAALHTVAPEAPPPPQQQQRQSYAAFGRLLRSMQEAPARSRVCGAAEAAIPVDEPLATNTALMEQLGVMDLSERRTHAFAAFTAPTENTKAINAALATTITEACRVGVACHLPPTVILRKIASATAKAESNTEDIPPVAAAILLRSAAERITSSCAVLQRRKNGCDAVLPRQDAQAWPRSDQGEVARLQWALSEEVRRGYEVLTRLPQGCQEVADTQTGEQDENGGAQDAVKWQTGYVDELRARLGLAVALQDGAVAVDLAERLLAAYDMAQRRGVCEEEQEKLRMYLLRDVCAAISAFHAGRNFTAGCGFYEKVISMFPVAVETASIAAGSSKGLDTYNRRGSETTAMELAERLRMLSALANCVDANAAHFTYVRDAVVKLFANTDVGYLPATRQTSRECLCAVLHALSRVILEPRVRMDEAQSLFCAVQQNSDADVSLASEVTEALLQVSSAALDGSVALLLYNQLAAPKTHRAEVPANVMAVLMAEEDALDGFARFLSFVGLRQRVMASSAAHLLAAKLLLHRKPSEVVYTVLDLIHERHEVEPQRTFFLRLLVFYRDLQQRMPSDEPAAPALHLHSHTQRILADWREALRRTGVRTLAFTTLRLLQHIRRHLVKLMTLQQDSAERKEEGEAIALLVAFIENTLLEFSLGWLNHRAAASRTPRYHLTVAQLRRWGVGRTNQPTEAGHTGVIVKTLRYAVTLPETVMAISVRERRVLVRKTWEALCSANEEGCKAVLGFSDFVRLCWLEDGSLFDSNAATTTSGAAACVEELYFSLDTLNSRAPLVYVTDALGETVLHDDPHASSSSAVVQRDVCIKVPPFEPLRSRYGRSMEEEWLARWLDEACAVVPVGRGVFEDQLERLLRMTSLVEGTQGAEDGSRKSSVLQCFVSVA</sequence>
<dbReference type="EMBL" id="AUPL01005659">
    <property type="protein sequence ID" value="ESL06664.1"/>
    <property type="molecule type" value="Genomic_DNA"/>
</dbReference>
<proteinExistence type="predicted"/>
<comment type="caution">
    <text evidence="1">The sequence shown here is derived from an EMBL/GenBank/DDBJ whole genome shotgun (WGS) entry which is preliminary data.</text>
</comment>
<evidence type="ECO:0000313" key="2">
    <source>
        <dbReference type="Proteomes" id="UP000031737"/>
    </source>
</evidence>
<accession>A0A061IVG7</accession>
<dbReference type="Proteomes" id="UP000031737">
    <property type="component" value="Unassembled WGS sequence"/>
</dbReference>
<reference evidence="1 2" key="1">
    <citation type="submission" date="2013-07" db="EMBL/GenBank/DDBJ databases">
        <authorList>
            <person name="Stoco P.H."/>
            <person name="Wagner G."/>
            <person name="Gerber A."/>
            <person name="Zaha A."/>
            <person name="Thompson C."/>
            <person name="Bartholomeu D.C."/>
            <person name="Luckemeyer D.D."/>
            <person name="Bahia D."/>
            <person name="Loreto E."/>
            <person name="Prestes E.B."/>
            <person name="Lima F.M."/>
            <person name="Rodrigues-Luiz G."/>
            <person name="Vallejo G.A."/>
            <person name="Filho J.F."/>
            <person name="Monteiro K.M."/>
            <person name="Tyler K.M."/>
            <person name="de Almeida L.G."/>
            <person name="Ortiz M.F."/>
            <person name="Siervo M.A."/>
            <person name="de Moraes M.H."/>
            <person name="Cunha O.L."/>
            <person name="Mendonca-Neto R."/>
            <person name="Silva R."/>
            <person name="Teixeira S.M."/>
            <person name="Murta S.M."/>
            <person name="Sincero T.C."/>
            <person name="Mendes T.A."/>
            <person name="Urmenyi T.P."/>
            <person name="Silva V.G."/>
            <person name="da Rocha W.D."/>
            <person name="Andersson B."/>
            <person name="Romanha A.J."/>
            <person name="Steindel M."/>
            <person name="de Vasconcelos A.T."/>
            <person name="Grisard E.C."/>
        </authorList>
    </citation>
    <scope>NUCLEOTIDE SEQUENCE [LARGE SCALE GENOMIC DNA]</scope>
    <source>
        <strain evidence="1 2">SC58</strain>
    </source>
</reference>
<keyword evidence="2" id="KW-1185">Reference proteome</keyword>
<dbReference type="OrthoDB" id="244506at2759"/>
<protein>
    <submittedName>
        <fullName evidence="1">Uncharacterized protein</fullName>
    </submittedName>
</protein>